<dbReference type="SUPFAM" id="SSF56524">
    <property type="entry name" value="Oxidoreductase molybdopterin-binding domain"/>
    <property type="match status" value="1"/>
</dbReference>
<keyword evidence="3" id="KW-1185">Reference proteome</keyword>
<dbReference type="InterPro" id="IPR000572">
    <property type="entry name" value="OxRdtase_Mopterin-bd_dom"/>
</dbReference>
<evidence type="ECO:0000313" key="3">
    <source>
        <dbReference type="Proteomes" id="UP000000268"/>
    </source>
</evidence>
<sequence>MPNSEPILKVTGRLGNTNQDDHIIMDRQTIESLGLVEYSVLDLFEQQNHIFRGVLMRDLLDLWQVDSQATTLNLKALNDYNIQVPIIWLKQYPVLFALQQDGENMQSDYRGPAMLVFPYQHFPSVSEFAEESYWIWQIAEINVQ</sequence>
<dbReference type="EMBL" id="CP000828">
    <property type="protein sequence ID" value="ABW26651.1"/>
    <property type="molecule type" value="Genomic_DNA"/>
</dbReference>
<evidence type="ECO:0000259" key="1">
    <source>
        <dbReference type="Pfam" id="PF00174"/>
    </source>
</evidence>
<dbReference type="AlphaFoldDB" id="B0CA64"/>
<dbReference type="KEGG" id="amr:AM1_1628"/>
<dbReference type="Proteomes" id="UP000000268">
    <property type="component" value="Chromosome"/>
</dbReference>
<dbReference type="InterPro" id="IPR036374">
    <property type="entry name" value="OxRdtase_Mopterin-bd_sf"/>
</dbReference>
<accession>B0CA64</accession>
<organism evidence="2 3">
    <name type="scientific">Acaryochloris marina (strain MBIC 11017)</name>
    <dbReference type="NCBI Taxonomy" id="329726"/>
    <lineage>
        <taxon>Bacteria</taxon>
        <taxon>Bacillati</taxon>
        <taxon>Cyanobacteriota</taxon>
        <taxon>Cyanophyceae</taxon>
        <taxon>Acaryochloridales</taxon>
        <taxon>Acaryochloridaceae</taxon>
        <taxon>Acaryochloris</taxon>
    </lineage>
</organism>
<dbReference type="STRING" id="329726.AM1_1628"/>
<dbReference type="Pfam" id="PF00174">
    <property type="entry name" value="Oxidored_molyb"/>
    <property type="match status" value="1"/>
</dbReference>
<proteinExistence type="predicted"/>
<dbReference type="eggNOG" id="COG3915">
    <property type="taxonomic scope" value="Bacteria"/>
</dbReference>
<feature type="domain" description="Oxidoreductase molybdopterin-binding" evidence="1">
    <location>
        <begin position="48"/>
        <end position="119"/>
    </location>
</feature>
<evidence type="ECO:0000313" key="2">
    <source>
        <dbReference type="EMBL" id="ABW26651.1"/>
    </source>
</evidence>
<name>B0CA64_ACAM1</name>
<gene>
    <name evidence="2" type="ordered locus">AM1_1628</name>
</gene>
<dbReference type="Gene3D" id="3.90.420.10">
    <property type="entry name" value="Oxidoreductase, molybdopterin-binding domain"/>
    <property type="match status" value="1"/>
</dbReference>
<dbReference type="HOGENOM" id="CLU_110165_1_0_3"/>
<protein>
    <recommendedName>
        <fullName evidence="1">Oxidoreductase molybdopterin-binding domain-containing protein</fullName>
    </recommendedName>
</protein>
<reference evidence="2 3" key="1">
    <citation type="journal article" date="2008" name="Proc. Natl. Acad. Sci. U.S.A.">
        <title>Niche adaptation and genome expansion in the chlorophyll d-producing cyanobacterium Acaryochloris marina.</title>
        <authorList>
            <person name="Swingley W.D."/>
            <person name="Chen M."/>
            <person name="Cheung P.C."/>
            <person name="Conrad A.L."/>
            <person name="Dejesa L.C."/>
            <person name="Hao J."/>
            <person name="Honchak B.M."/>
            <person name="Karbach L.E."/>
            <person name="Kurdoglu A."/>
            <person name="Lahiri S."/>
            <person name="Mastrian S.D."/>
            <person name="Miyashita H."/>
            <person name="Page L."/>
            <person name="Ramakrishna P."/>
            <person name="Satoh S."/>
            <person name="Sattley W.M."/>
            <person name="Shimada Y."/>
            <person name="Taylor H.L."/>
            <person name="Tomo T."/>
            <person name="Tsuchiya T."/>
            <person name="Wang Z.T."/>
            <person name="Raymond J."/>
            <person name="Mimuro M."/>
            <person name="Blankenship R.E."/>
            <person name="Touchman J.W."/>
        </authorList>
    </citation>
    <scope>NUCLEOTIDE SEQUENCE [LARGE SCALE GENOMIC DNA]</scope>
    <source>
        <strain evidence="3">MBIC 11017</strain>
    </source>
</reference>